<feature type="compositionally biased region" description="Basic and acidic residues" evidence="2">
    <location>
        <begin position="164"/>
        <end position="179"/>
    </location>
</feature>
<evidence type="ECO:0000256" key="1">
    <source>
        <dbReference type="SAM" id="Coils"/>
    </source>
</evidence>
<dbReference type="InterPro" id="IPR052949">
    <property type="entry name" value="PA_immunity-related"/>
</dbReference>
<feature type="region of interest" description="Disordered" evidence="2">
    <location>
        <begin position="572"/>
        <end position="601"/>
    </location>
</feature>
<feature type="coiled-coil region" evidence="1">
    <location>
        <begin position="216"/>
        <end position="271"/>
    </location>
</feature>
<evidence type="ECO:0000313" key="3">
    <source>
        <dbReference type="EMBL" id="SLM30196.1"/>
    </source>
</evidence>
<keyword evidence="4" id="KW-1185">Reference proteome</keyword>
<dbReference type="PANTHER" id="PTHR42999">
    <property type="entry name" value="ANTIBIOTIC RESISTANCE PROTEIN MCBG"/>
    <property type="match status" value="1"/>
</dbReference>
<dbReference type="PANTHER" id="PTHR42999:SF2">
    <property type="match status" value="1"/>
</dbReference>
<evidence type="ECO:0000313" key="4">
    <source>
        <dbReference type="Proteomes" id="UP000191931"/>
    </source>
</evidence>
<dbReference type="EMBL" id="FWEV01000128">
    <property type="protein sequence ID" value="SLM30196.1"/>
    <property type="molecule type" value="Genomic_DNA"/>
</dbReference>
<evidence type="ECO:0000256" key="2">
    <source>
        <dbReference type="SAM" id="MobiDB-lite"/>
    </source>
</evidence>
<gene>
    <name evidence="3" type="ORF">MTBBW1_2130091</name>
</gene>
<dbReference type="RefSeq" id="WP_080807820.1">
    <property type="nucleotide sequence ID" value="NZ_LT828558.1"/>
</dbReference>
<name>A0A1W1HCN3_9BACT</name>
<reference evidence="3 4" key="1">
    <citation type="submission" date="2017-03" db="EMBL/GenBank/DDBJ databases">
        <authorList>
            <person name="Afonso C.L."/>
            <person name="Miller P.J."/>
            <person name="Scott M.A."/>
            <person name="Spackman E."/>
            <person name="Goraichik I."/>
            <person name="Dimitrov K.M."/>
            <person name="Suarez D.L."/>
            <person name="Swayne D.E."/>
        </authorList>
    </citation>
    <scope>NUCLEOTIDE SEQUENCE [LARGE SCALE GENOMIC DNA]</scope>
    <source>
        <strain evidence="3">PRJEB14757</strain>
    </source>
</reference>
<dbReference type="Gene3D" id="2.160.20.80">
    <property type="entry name" value="E3 ubiquitin-protein ligase SopA"/>
    <property type="match status" value="1"/>
</dbReference>
<protein>
    <submittedName>
        <fullName evidence="3">Uncharacterized protein</fullName>
    </submittedName>
</protein>
<keyword evidence="1" id="KW-0175">Coiled coil</keyword>
<organism evidence="3 4">
    <name type="scientific">Desulfamplus magnetovallimortis</name>
    <dbReference type="NCBI Taxonomy" id="1246637"/>
    <lineage>
        <taxon>Bacteria</taxon>
        <taxon>Pseudomonadati</taxon>
        <taxon>Thermodesulfobacteriota</taxon>
        <taxon>Desulfobacteria</taxon>
        <taxon>Desulfobacterales</taxon>
        <taxon>Desulfobacteraceae</taxon>
        <taxon>Desulfamplus</taxon>
    </lineage>
</organism>
<feature type="region of interest" description="Disordered" evidence="2">
    <location>
        <begin position="164"/>
        <end position="194"/>
    </location>
</feature>
<dbReference type="SUPFAM" id="SSF141571">
    <property type="entry name" value="Pentapeptide repeat-like"/>
    <property type="match status" value="1"/>
</dbReference>
<dbReference type="Proteomes" id="UP000191931">
    <property type="component" value="Unassembled WGS sequence"/>
</dbReference>
<proteinExistence type="predicted"/>
<dbReference type="STRING" id="1246637.MTBBW1_2130091"/>
<accession>A0A1W1HCN3</accession>
<sequence length="751" mass="83994">MTDDGIDVEKLTSDAFMAIDALFTDDDEDDDDLFGGEAEVEKELPSDLDRIEEYMLAMEWEYSDKEVNRFNDFLTEISSQYSDRHSQDILKMISSIVRYIMKAREKTLPETHHVLEAVVKTFKDIQLNDLDDETIRLEKKATYNKVLALKKRIARFNAENQITVDERQEKASKPSHLDKSQPSSHLPVETVSEPAVAVSNKLTDESSIIRGIDEKFLEYENRVQAIESSNEKLKQLFATEQKQRQALEDKIEALESRIEELLESVASISKSASLHAGPSEPSKSDASHELDLDEMDFATVVDDIEIADTTLSKTSAAPALGTTGQEDNNFHEVSPDQVDFEEISSDETLFDSQDLERMAPEDTQFNELASDSVQFDEVDPDSVQLGEVYPDSVQFDEVDPDSVQFDEVDPDSVQFDEVDPDSVQFDEVDPDSVQFDEVDPDSVQFDEVDPDSVQFDEVDPDSVKFDEAAPDKTLAQKSSAVNEIGLASETYDQETFEGSADSVSSVDVLSIDDIEYDEITVDDIEYASENDVEPLAGDKNRNNVDDKEVVYEDTAAVNGVLNKKSSESQVAYNNDGTLTDSSEELSSDGDGWNLEADESKDSEEDKIKDNFVRCFTLDERLFAMPADMINNVYKIPSKVLNKIEKEDAIILGDFASFFKKLSTNMSGAMADKEESELKSMMVGVRRLKDTPVKYKQAVLCSADNQVWVIPVTGVYDDALHQVMGMDNARNEFSALNVDIDGIGTIPLVSQE</sequence>
<dbReference type="AlphaFoldDB" id="A0A1W1HCN3"/>